<organism evidence="2 3">
    <name type="scientific">Carnegiea gigantea</name>
    <dbReference type="NCBI Taxonomy" id="171969"/>
    <lineage>
        <taxon>Eukaryota</taxon>
        <taxon>Viridiplantae</taxon>
        <taxon>Streptophyta</taxon>
        <taxon>Embryophyta</taxon>
        <taxon>Tracheophyta</taxon>
        <taxon>Spermatophyta</taxon>
        <taxon>Magnoliopsida</taxon>
        <taxon>eudicotyledons</taxon>
        <taxon>Gunneridae</taxon>
        <taxon>Pentapetalae</taxon>
        <taxon>Caryophyllales</taxon>
        <taxon>Cactineae</taxon>
        <taxon>Cactaceae</taxon>
        <taxon>Cactoideae</taxon>
        <taxon>Echinocereeae</taxon>
        <taxon>Carnegiea</taxon>
    </lineage>
</organism>
<evidence type="ECO:0000256" key="1">
    <source>
        <dbReference type="SAM" id="Phobius"/>
    </source>
</evidence>
<gene>
    <name evidence="2" type="ORF">Cgig2_008455</name>
</gene>
<sequence length="211" mass="22849">MVTFVDKITSGRRYLHIQPNENDADGEETKLPVRNPITSLCKPDCVRGILSLLPDAGTRGWSDYQAIFDELGVATGQRTETFLAAFLSCWLCIFILPVRDAGCIRPGTFSIASLMASGVGYCLPTAVLASIYKGLNELSRSSHPGRGGGHFPIHFLYAWLAKNFDAYELIGEASSSPGMVKFSGLGRAKSFQPEEARSSLVLAEAFAGIRP</sequence>
<keyword evidence="3" id="KW-1185">Reference proteome</keyword>
<dbReference type="EMBL" id="JAKOGI010000834">
    <property type="protein sequence ID" value="KAJ8430016.1"/>
    <property type="molecule type" value="Genomic_DNA"/>
</dbReference>
<keyword evidence="1" id="KW-0812">Transmembrane</keyword>
<dbReference type="PANTHER" id="PTHR36607">
    <property type="entry name" value="1,2-DIHYDROXY-3-KETO-5-METHYLTHIOPENTENE DIOXYGENASE 4"/>
    <property type="match status" value="1"/>
</dbReference>
<evidence type="ECO:0000313" key="2">
    <source>
        <dbReference type="EMBL" id="KAJ8430016.1"/>
    </source>
</evidence>
<comment type="caution">
    <text evidence="2">The sequence shown here is derived from an EMBL/GenBank/DDBJ whole genome shotgun (WGS) entry which is preliminary data.</text>
</comment>
<proteinExistence type="predicted"/>
<dbReference type="OrthoDB" id="913267at2759"/>
<reference evidence="2" key="1">
    <citation type="submission" date="2022-04" db="EMBL/GenBank/DDBJ databases">
        <title>Carnegiea gigantea Genome sequencing and assembly v2.</title>
        <authorList>
            <person name="Copetti D."/>
            <person name="Sanderson M.J."/>
            <person name="Burquez A."/>
            <person name="Wojciechowski M.F."/>
        </authorList>
    </citation>
    <scope>NUCLEOTIDE SEQUENCE</scope>
    <source>
        <strain evidence="2">SGP5-SGP5p</strain>
        <tissue evidence="2">Aerial part</tissue>
    </source>
</reference>
<dbReference type="Proteomes" id="UP001153076">
    <property type="component" value="Unassembled WGS sequence"/>
</dbReference>
<dbReference type="PANTHER" id="PTHR36607:SF20">
    <property type="entry name" value="AMINOTRANSFERASE-LIKE PLANT MOBILE DOMAIN-CONTAINING PROTEIN"/>
    <property type="match status" value="1"/>
</dbReference>
<evidence type="ECO:0008006" key="4">
    <source>
        <dbReference type="Google" id="ProtNLM"/>
    </source>
</evidence>
<accession>A0A9Q1JRZ7</accession>
<feature type="transmembrane region" description="Helical" evidence="1">
    <location>
        <begin position="81"/>
        <end position="99"/>
    </location>
</feature>
<evidence type="ECO:0000313" key="3">
    <source>
        <dbReference type="Proteomes" id="UP001153076"/>
    </source>
</evidence>
<keyword evidence="1" id="KW-0472">Membrane</keyword>
<keyword evidence="1" id="KW-1133">Transmembrane helix</keyword>
<protein>
    <recommendedName>
        <fullName evidence="4">Aminotransferase-like plant mobile domain-containing protein</fullName>
    </recommendedName>
</protein>
<dbReference type="AlphaFoldDB" id="A0A9Q1JRZ7"/>
<feature type="transmembrane region" description="Helical" evidence="1">
    <location>
        <begin position="111"/>
        <end position="132"/>
    </location>
</feature>
<name>A0A9Q1JRZ7_9CARY</name>